<accession>A0A8T1WR31</accession>
<evidence type="ECO:0000313" key="7">
    <source>
        <dbReference type="Proteomes" id="UP000693981"/>
    </source>
</evidence>
<dbReference type="EMBL" id="JAGDFL010000231">
    <property type="protein sequence ID" value="KAG7395004.1"/>
    <property type="molecule type" value="Genomic_DNA"/>
</dbReference>
<feature type="coiled-coil region" evidence="3">
    <location>
        <begin position="162"/>
        <end position="196"/>
    </location>
</feature>
<evidence type="ECO:0000313" key="6">
    <source>
        <dbReference type="EMBL" id="KAG7395004.1"/>
    </source>
</evidence>
<keyword evidence="7" id="KW-1185">Reference proteome</keyword>
<dbReference type="Pfam" id="PF00447">
    <property type="entry name" value="HSF_DNA-bind"/>
    <property type="match status" value="1"/>
</dbReference>
<dbReference type="GO" id="GO:0043565">
    <property type="term" value="F:sequence-specific DNA binding"/>
    <property type="evidence" value="ECO:0007669"/>
    <property type="project" value="InterPro"/>
</dbReference>
<keyword evidence="1" id="KW-0238">DNA-binding</keyword>
<dbReference type="SMART" id="SM00415">
    <property type="entry name" value="HSF"/>
    <property type="match status" value="1"/>
</dbReference>
<feature type="compositionally biased region" description="Low complexity" evidence="4">
    <location>
        <begin position="10"/>
        <end position="21"/>
    </location>
</feature>
<organism evidence="6 7">
    <name type="scientific">Phytophthora boehmeriae</name>
    <dbReference type="NCBI Taxonomy" id="109152"/>
    <lineage>
        <taxon>Eukaryota</taxon>
        <taxon>Sar</taxon>
        <taxon>Stramenopiles</taxon>
        <taxon>Oomycota</taxon>
        <taxon>Peronosporomycetes</taxon>
        <taxon>Peronosporales</taxon>
        <taxon>Peronosporaceae</taxon>
        <taxon>Phytophthora</taxon>
    </lineage>
</organism>
<evidence type="ECO:0000259" key="5">
    <source>
        <dbReference type="SMART" id="SM00415"/>
    </source>
</evidence>
<evidence type="ECO:0000256" key="1">
    <source>
        <dbReference type="ARBA" id="ARBA00023125"/>
    </source>
</evidence>
<keyword evidence="3" id="KW-0175">Coiled coil</keyword>
<dbReference type="InterPro" id="IPR000232">
    <property type="entry name" value="HSF_DNA-bd"/>
</dbReference>
<dbReference type="AlphaFoldDB" id="A0A8T1WR31"/>
<evidence type="ECO:0000256" key="3">
    <source>
        <dbReference type="SAM" id="Coils"/>
    </source>
</evidence>
<dbReference type="GO" id="GO:0003700">
    <property type="term" value="F:DNA-binding transcription factor activity"/>
    <property type="evidence" value="ECO:0007669"/>
    <property type="project" value="InterPro"/>
</dbReference>
<protein>
    <recommendedName>
        <fullName evidence="5">HSF-type DNA-binding domain-containing protein</fullName>
    </recommendedName>
</protein>
<name>A0A8T1WR31_9STRA</name>
<reference evidence="6" key="1">
    <citation type="submission" date="2021-02" db="EMBL/GenBank/DDBJ databases">
        <authorList>
            <person name="Palmer J.M."/>
        </authorList>
    </citation>
    <scope>NUCLEOTIDE SEQUENCE</scope>
    <source>
        <strain evidence="6">SCRP23</strain>
    </source>
</reference>
<dbReference type="PANTHER" id="PTHR10015:SF206">
    <property type="entry name" value="HSF-TYPE DNA-BINDING DOMAIN-CONTAINING PROTEIN"/>
    <property type="match status" value="1"/>
</dbReference>
<proteinExistence type="inferred from homology"/>
<evidence type="ECO:0000256" key="4">
    <source>
        <dbReference type="SAM" id="MobiDB-lite"/>
    </source>
</evidence>
<dbReference type="Proteomes" id="UP000693981">
    <property type="component" value="Unassembled WGS sequence"/>
</dbReference>
<feature type="region of interest" description="Disordered" evidence="4">
    <location>
        <begin position="1"/>
        <end position="21"/>
    </location>
</feature>
<sequence>MAKRIRVTKPESNAIAAPPAAPSAPEAAKMTAKMTAKAKAATPATTEGKHVILPAFLSKTFEIFSMPEFSSICGWNANGDTIIVSQLEAFVSLVLPRFFKHRNFPSFVRQLNLYGFHKTVLDSKRLEFQHPYFKRGRPDLLHHIKRKVSSNNHHQQQLNSRLDAHREISDTLLREMKELRQRSDAMEKRLREVEIDNAIVRSDNLKLWKHLEAAKDKQIVMQEKMKKIMWILFQIYRGKQQKLPKLSGNDATGAVISEE</sequence>
<dbReference type="PANTHER" id="PTHR10015">
    <property type="entry name" value="HEAT SHOCK TRANSCRIPTION FACTOR"/>
    <property type="match status" value="1"/>
</dbReference>
<comment type="caution">
    <text evidence="6">The sequence shown here is derived from an EMBL/GenBank/DDBJ whole genome shotgun (WGS) entry which is preliminary data.</text>
</comment>
<dbReference type="FunFam" id="1.10.10.10:FF:000334">
    <property type="entry name" value="Heat shock factor protein 2"/>
    <property type="match status" value="1"/>
</dbReference>
<comment type="similarity">
    <text evidence="2">Belongs to the HSF family.</text>
</comment>
<feature type="domain" description="HSF-type DNA-binding" evidence="5">
    <location>
        <begin position="52"/>
        <end position="147"/>
    </location>
</feature>
<dbReference type="OrthoDB" id="60033at2759"/>
<gene>
    <name evidence="6" type="ORF">PHYBOEH_004369</name>
</gene>
<evidence type="ECO:0000256" key="2">
    <source>
        <dbReference type="RuleBase" id="RU004020"/>
    </source>
</evidence>